<keyword evidence="1" id="KW-0472">Membrane</keyword>
<feature type="transmembrane region" description="Helical" evidence="1">
    <location>
        <begin position="27"/>
        <end position="46"/>
    </location>
</feature>
<proteinExistence type="predicted"/>
<dbReference type="RefSeq" id="WP_233372083.1">
    <property type="nucleotide sequence ID" value="NZ_JAJTWU010000004.1"/>
</dbReference>
<evidence type="ECO:0000313" key="2">
    <source>
        <dbReference type="EMBL" id="MCE4555061.1"/>
    </source>
</evidence>
<reference evidence="2 3" key="1">
    <citation type="submission" date="2021-12" db="EMBL/GenBank/DDBJ databases">
        <title>Genome seq of P8.</title>
        <authorList>
            <person name="Seo T."/>
        </authorList>
    </citation>
    <scope>NUCLEOTIDE SEQUENCE [LARGE SCALE GENOMIC DNA]</scope>
    <source>
        <strain evidence="2 3">P8</strain>
    </source>
</reference>
<gene>
    <name evidence="2" type="ORF">LXT13_11580</name>
</gene>
<dbReference type="Proteomes" id="UP001200741">
    <property type="component" value="Unassembled WGS sequence"/>
</dbReference>
<evidence type="ECO:0000256" key="1">
    <source>
        <dbReference type="SAM" id="Phobius"/>
    </source>
</evidence>
<evidence type="ECO:0000313" key="3">
    <source>
        <dbReference type="Proteomes" id="UP001200741"/>
    </source>
</evidence>
<dbReference type="EMBL" id="JAJTWU010000004">
    <property type="protein sequence ID" value="MCE4555061.1"/>
    <property type="molecule type" value="Genomic_DNA"/>
</dbReference>
<feature type="transmembrane region" description="Helical" evidence="1">
    <location>
        <begin position="53"/>
        <end position="74"/>
    </location>
</feature>
<sequence length="84" mass="9553">MAGNEGERAYWFPAKRYGWGWGAPRTWQGWVVLAVFALLVAAGVVFQRQLGTWLFMAYTAVISMGLLGMCWLKGEPPQWRWGSK</sequence>
<keyword evidence="3" id="KW-1185">Reference proteome</keyword>
<name>A0ABS8XW86_9BURK</name>
<evidence type="ECO:0008006" key="4">
    <source>
        <dbReference type="Google" id="ProtNLM"/>
    </source>
</evidence>
<organism evidence="2 3">
    <name type="scientific">Pelomonas cellulosilytica</name>
    <dbReference type="NCBI Taxonomy" id="2906762"/>
    <lineage>
        <taxon>Bacteria</taxon>
        <taxon>Pseudomonadati</taxon>
        <taxon>Pseudomonadota</taxon>
        <taxon>Betaproteobacteria</taxon>
        <taxon>Burkholderiales</taxon>
        <taxon>Sphaerotilaceae</taxon>
        <taxon>Roseateles</taxon>
    </lineage>
</organism>
<protein>
    <recommendedName>
        <fullName evidence="4">DUF2631 domain-containing protein</fullName>
    </recommendedName>
</protein>
<keyword evidence="1" id="KW-1133">Transmembrane helix</keyword>
<accession>A0ABS8XW86</accession>
<comment type="caution">
    <text evidence="2">The sequence shown here is derived from an EMBL/GenBank/DDBJ whole genome shotgun (WGS) entry which is preliminary data.</text>
</comment>
<keyword evidence="1" id="KW-0812">Transmembrane</keyword>